<evidence type="ECO:0000256" key="1">
    <source>
        <dbReference type="ARBA" id="ARBA00022553"/>
    </source>
</evidence>
<feature type="region of interest" description="Disordered" evidence="3">
    <location>
        <begin position="59"/>
        <end position="247"/>
    </location>
</feature>
<feature type="compositionally biased region" description="Low complexity" evidence="3">
    <location>
        <begin position="123"/>
        <end position="134"/>
    </location>
</feature>
<organism evidence="5 6">
    <name type="scientific">Lentinula raphanica</name>
    <dbReference type="NCBI Taxonomy" id="153919"/>
    <lineage>
        <taxon>Eukaryota</taxon>
        <taxon>Fungi</taxon>
        <taxon>Dikarya</taxon>
        <taxon>Basidiomycota</taxon>
        <taxon>Agaricomycotina</taxon>
        <taxon>Agaricomycetes</taxon>
        <taxon>Agaricomycetidae</taxon>
        <taxon>Agaricales</taxon>
        <taxon>Marasmiineae</taxon>
        <taxon>Omphalotaceae</taxon>
        <taxon>Lentinula</taxon>
    </lineage>
</organism>
<protein>
    <recommendedName>
        <fullName evidence="4">SAP domain-containing protein</fullName>
    </recommendedName>
</protein>
<evidence type="ECO:0000256" key="3">
    <source>
        <dbReference type="SAM" id="MobiDB-lite"/>
    </source>
</evidence>
<dbReference type="InterPro" id="IPR052240">
    <property type="entry name" value="SAP_domain_ribonucleoprotein"/>
</dbReference>
<feature type="compositionally biased region" description="Low complexity" evidence="3">
    <location>
        <begin position="102"/>
        <end position="116"/>
    </location>
</feature>
<evidence type="ECO:0000259" key="4">
    <source>
        <dbReference type="Pfam" id="PF02037"/>
    </source>
</evidence>
<name>A0AA38P9C3_9AGAR</name>
<gene>
    <name evidence="5" type="ORF">F5878DRAFT_725244</name>
</gene>
<feature type="domain" description="SAP" evidence="4">
    <location>
        <begin position="5"/>
        <end position="38"/>
    </location>
</feature>
<dbReference type="Proteomes" id="UP001163846">
    <property type="component" value="Unassembled WGS sequence"/>
</dbReference>
<feature type="compositionally biased region" description="Polar residues" evidence="3">
    <location>
        <begin position="197"/>
        <end position="214"/>
    </location>
</feature>
<comment type="caution">
    <text evidence="5">The sequence shown here is derived from an EMBL/GenBank/DDBJ whole genome shotgun (WGS) entry which is preliminary data.</text>
</comment>
<accession>A0AA38P9C3</accession>
<reference evidence="5" key="1">
    <citation type="submission" date="2022-08" db="EMBL/GenBank/DDBJ databases">
        <authorList>
            <consortium name="DOE Joint Genome Institute"/>
            <person name="Min B."/>
            <person name="Riley R."/>
            <person name="Sierra-Patev S."/>
            <person name="Naranjo-Ortiz M."/>
            <person name="Looney B."/>
            <person name="Konkel Z."/>
            <person name="Slot J.C."/>
            <person name="Sakamoto Y."/>
            <person name="Steenwyk J.L."/>
            <person name="Rokas A."/>
            <person name="Carro J."/>
            <person name="Camarero S."/>
            <person name="Ferreira P."/>
            <person name="Molpeceres G."/>
            <person name="Ruiz-Duenas F.J."/>
            <person name="Serrano A."/>
            <person name="Henrissat B."/>
            <person name="Drula E."/>
            <person name="Hughes K.W."/>
            <person name="Mata J.L."/>
            <person name="Ishikawa N.K."/>
            <person name="Vargas-Isla R."/>
            <person name="Ushijima S."/>
            <person name="Smith C.A."/>
            <person name="Ahrendt S."/>
            <person name="Andreopoulos W."/>
            <person name="He G."/>
            <person name="Labutti K."/>
            <person name="Lipzen A."/>
            <person name="Ng V."/>
            <person name="Sandor L."/>
            <person name="Barry K."/>
            <person name="Martinez A.T."/>
            <person name="Xiao Y."/>
            <person name="Gibbons J.G."/>
            <person name="Terashima K."/>
            <person name="Hibbett D.S."/>
            <person name="Grigoriev I.V."/>
        </authorList>
    </citation>
    <scope>NUCLEOTIDE SEQUENCE</scope>
    <source>
        <strain evidence="5">TFB9207</strain>
    </source>
</reference>
<keyword evidence="1" id="KW-0597">Phosphoprotein</keyword>
<evidence type="ECO:0000256" key="2">
    <source>
        <dbReference type="ARBA" id="ARBA00046328"/>
    </source>
</evidence>
<dbReference type="AlphaFoldDB" id="A0AA38P9C3"/>
<dbReference type="Pfam" id="PF02037">
    <property type="entry name" value="SAP"/>
    <property type="match status" value="1"/>
</dbReference>
<dbReference type="GO" id="GO:0005634">
    <property type="term" value="C:nucleus"/>
    <property type="evidence" value="ECO:0007669"/>
    <property type="project" value="TreeGrafter"/>
</dbReference>
<dbReference type="PANTHER" id="PTHR46551:SF1">
    <property type="entry name" value="SAP DOMAIN-CONTAINING RIBONUCLEOPROTEIN"/>
    <property type="match status" value="1"/>
</dbReference>
<evidence type="ECO:0000313" key="5">
    <source>
        <dbReference type="EMBL" id="KAJ3838525.1"/>
    </source>
</evidence>
<comment type="similarity">
    <text evidence="2">Belongs to the SAP domain-containing ribonucleoprotein family.</text>
</comment>
<dbReference type="Gene3D" id="1.10.720.30">
    <property type="entry name" value="SAP domain"/>
    <property type="match status" value="1"/>
</dbReference>
<evidence type="ECO:0000313" key="6">
    <source>
        <dbReference type="Proteomes" id="UP001163846"/>
    </source>
</evidence>
<sequence>MEAKLKSLKVVDLKQILTKANVSLGGKANKADLVAKIISTPAAVNAYNDLYPSAEPATAAHDDLLAPPEDLDWTVDEVPSSKVDELSPEPATKASAPSTAEPAKTSASDPAPAPSSEPVKNGSTTQSTDATSATVDVELEKRRQRAARFGIPLVEPKSKAKPKQSSTTASKKTEKTESQSNEDALLQARAKRFGINKQANGKASSGKDNQTSPGTKRKRAAAAPVADVDPEEAERRRKRAERFGLKV</sequence>
<proteinExistence type="inferred from homology"/>
<keyword evidence="6" id="KW-1185">Reference proteome</keyword>
<dbReference type="InterPro" id="IPR036361">
    <property type="entry name" value="SAP_dom_sf"/>
</dbReference>
<dbReference type="EMBL" id="MU806178">
    <property type="protein sequence ID" value="KAJ3838525.1"/>
    <property type="molecule type" value="Genomic_DNA"/>
</dbReference>
<dbReference type="InterPro" id="IPR003034">
    <property type="entry name" value="SAP_dom"/>
</dbReference>
<dbReference type="GO" id="GO:0016973">
    <property type="term" value="P:poly(A)+ mRNA export from nucleus"/>
    <property type="evidence" value="ECO:0007669"/>
    <property type="project" value="TreeGrafter"/>
</dbReference>
<dbReference type="PANTHER" id="PTHR46551">
    <property type="entry name" value="SAP DOMAIN-CONTAINING RIBONUCLEOPROTEIN"/>
    <property type="match status" value="1"/>
</dbReference>